<accession>V5BJJ2</accession>
<dbReference type="STRING" id="1116472.MGMO_20c00350"/>
<evidence type="ECO:0000313" key="2">
    <source>
        <dbReference type="Proteomes" id="UP000017842"/>
    </source>
</evidence>
<proteinExistence type="predicted"/>
<organism evidence="1 2">
    <name type="scientific">Methyloglobulus morosus KoM1</name>
    <dbReference type="NCBI Taxonomy" id="1116472"/>
    <lineage>
        <taxon>Bacteria</taxon>
        <taxon>Pseudomonadati</taxon>
        <taxon>Pseudomonadota</taxon>
        <taxon>Gammaproteobacteria</taxon>
        <taxon>Methylococcales</taxon>
        <taxon>Methylococcaceae</taxon>
        <taxon>Methyloglobulus</taxon>
    </lineage>
</organism>
<dbReference type="Proteomes" id="UP000017842">
    <property type="component" value="Unassembled WGS sequence"/>
</dbReference>
<dbReference type="EMBL" id="AYLO01000020">
    <property type="protein sequence ID" value="ESS73480.1"/>
    <property type="molecule type" value="Genomic_DNA"/>
</dbReference>
<dbReference type="PROSITE" id="PS51257">
    <property type="entry name" value="PROKAR_LIPOPROTEIN"/>
    <property type="match status" value="1"/>
</dbReference>
<dbReference type="AlphaFoldDB" id="V5BJJ2"/>
<reference evidence="1 2" key="1">
    <citation type="journal article" date="2013" name="Genome Announc.">
        <title>Draft Genome Sequence of the Methanotrophic Gammaproteobacterium Methyloglobulus morosus DSM 22980 Strain KoM1.</title>
        <authorList>
            <person name="Poehlein A."/>
            <person name="Deutzmann J.S."/>
            <person name="Daniel R."/>
            <person name="Simeonova D.D."/>
        </authorList>
    </citation>
    <scope>NUCLEOTIDE SEQUENCE [LARGE SCALE GENOMIC DNA]</scope>
    <source>
        <strain evidence="1 2">KoM1</strain>
    </source>
</reference>
<keyword evidence="2" id="KW-1185">Reference proteome</keyword>
<dbReference type="OrthoDB" id="9179113at2"/>
<name>V5BJJ2_9GAMM</name>
<dbReference type="eggNOG" id="COG2913">
    <property type="taxonomic scope" value="Bacteria"/>
</dbReference>
<protein>
    <recommendedName>
        <fullName evidence="3">Lipoprotein</fullName>
    </recommendedName>
</protein>
<evidence type="ECO:0000313" key="1">
    <source>
        <dbReference type="EMBL" id="ESS73480.1"/>
    </source>
</evidence>
<evidence type="ECO:0008006" key="3">
    <source>
        <dbReference type="Google" id="ProtNLM"/>
    </source>
</evidence>
<comment type="caution">
    <text evidence="1">The sequence shown here is derived from an EMBL/GenBank/DDBJ whole genome shotgun (WGS) entry which is preliminary data.</text>
</comment>
<sequence>MRIYIHGLIVILLGLSLVACNKKLTSNELPANVSAGGTYYTQVVMHYEKNVYPTTNYQVGTMIPVNTPVKLVEIKEKTIDLEMNGGQKLTLKNVEKHTGDNTVQAFNKLFSRQKVNLDQFSALEREHIASGTVAVGMSKKAVTTAIGYPPITKTANLNADTWVYWRHRFNTFNVNFKNGKVFEIVD</sequence>
<gene>
    <name evidence="1" type="ORF">MGMO_20c00350</name>
</gene>
<dbReference type="RefSeq" id="WP_023493592.1">
    <property type="nucleotide sequence ID" value="NZ_AYLO01000020.1"/>
</dbReference>